<dbReference type="AlphaFoldDB" id="A0AAJ0D7U2"/>
<feature type="region of interest" description="Disordered" evidence="1">
    <location>
        <begin position="1"/>
        <end position="60"/>
    </location>
</feature>
<dbReference type="EMBL" id="JAWDJX010000049">
    <property type="protein sequence ID" value="KAK3048375.1"/>
    <property type="molecule type" value="Genomic_DNA"/>
</dbReference>
<keyword evidence="3" id="KW-1185">Reference proteome</keyword>
<name>A0AAJ0D7U2_9PEZI</name>
<dbReference type="Proteomes" id="UP001271007">
    <property type="component" value="Unassembled WGS sequence"/>
</dbReference>
<feature type="compositionally biased region" description="Basic and acidic residues" evidence="1">
    <location>
        <begin position="15"/>
        <end position="31"/>
    </location>
</feature>
<proteinExistence type="predicted"/>
<organism evidence="2 3">
    <name type="scientific">Extremus antarcticus</name>
    <dbReference type="NCBI Taxonomy" id="702011"/>
    <lineage>
        <taxon>Eukaryota</taxon>
        <taxon>Fungi</taxon>
        <taxon>Dikarya</taxon>
        <taxon>Ascomycota</taxon>
        <taxon>Pezizomycotina</taxon>
        <taxon>Dothideomycetes</taxon>
        <taxon>Dothideomycetidae</taxon>
        <taxon>Mycosphaerellales</taxon>
        <taxon>Extremaceae</taxon>
        <taxon>Extremus</taxon>
    </lineage>
</organism>
<accession>A0AAJ0D7U2</accession>
<reference evidence="2" key="1">
    <citation type="submission" date="2023-04" db="EMBL/GenBank/DDBJ databases">
        <title>Black Yeasts Isolated from many extreme environments.</title>
        <authorList>
            <person name="Coleine C."/>
            <person name="Stajich J.E."/>
            <person name="Selbmann L."/>
        </authorList>
    </citation>
    <scope>NUCLEOTIDE SEQUENCE</scope>
    <source>
        <strain evidence="2">CCFEE 5312</strain>
    </source>
</reference>
<gene>
    <name evidence="2" type="ORF">LTR09_010206</name>
</gene>
<sequence>MVDVKEEPLSTALISDEHTEESLSEGEHDSHVTTTSRKRRRSSSQPSSSPSRVRREDTLVPGAANEIQLRWSSRAIVDLTDDSTALKTEEDDSTIAVQRTLLSQNLDAPVSLRIGVRVRNPAGQPTIIPLNTTTATIPAYVASDVRDMVVWITPEGVMKMQDGVCVRQTKYVRGVYEYKKDGVFNATVACRACTFGSGGRGERHPCLRRADGVRYDAILAPLAEEFQKASGTLYVTDADLDSGAMVRFERRPRARVRANC</sequence>
<evidence type="ECO:0000313" key="2">
    <source>
        <dbReference type="EMBL" id="KAK3048375.1"/>
    </source>
</evidence>
<evidence type="ECO:0000313" key="3">
    <source>
        <dbReference type="Proteomes" id="UP001271007"/>
    </source>
</evidence>
<comment type="caution">
    <text evidence="2">The sequence shown here is derived from an EMBL/GenBank/DDBJ whole genome shotgun (WGS) entry which is preliminary data.</text>
</comment>
<evidence type="ECO:0000256" key="1">
    <source>
        <dbReference type="SAM" id="MobiDB-lite"/>
    </source>
</evidence>
<protein>
    <submittedName>
        <fullName evidence="2">Uncharacterized protein</fullName>
    </submittedName>
</protein>